<keyword evidence="3" id="KW-0808">Transferase</keyword>
<evidence type="ECO:0000256" key="2">
    <source>
        <dbReference type="ARBA" id="ARBA00022527"/>
    </source>
</evidence>
<dbReference type="SMART" id="SM00220">
    <property type="entry name" value="S_TKc"/>
    <property type="match status" value="1"/>
</dbReference>
<dbReference type="PANTHER" id="PTHR43289">
    <property type="entry name" value="MITOGEN-ACTIVATED PROTEIN KINASE KINASE KINASE 20-RELATED"/>
    <property type="match status" value="1"/>
</dbReference>
<dbReference type="InterPro" id="IPR000719">
    <property type="entry name" value="Prot_kinase_dom"/>
</dbReference>
<dbReference type="Pfam" id="PF00069">
    <property type="entry name" value="Pkinase"/>
    <property type="match status" value="1"/>
</dbReference>
<dbReference type="EC" id="2.7.11.1" evidence="1"/>
<dbReference type="SUPFAM" id="SSF56112">
    <property type="entry name" value="Protein kinase-like (PK-like)"/>
    <property type="match status" value="1"/>
</dbReference>
<reference evidence="9" key="1">
    <citation type="submission" date="2023-07" db="EMBL/GenBank/DDBJ databases">
        <title>30 novel species of actinomycetes from the DSMZ collection.</title>
        <authorList>
            <person name="Nouioui I."/>
        </authorList>
    </citation>
    <scope>NUCLEOTIDE SEQUENCE [LARGE SCALE GENOMIC DNA]</scope>
    <source>
        <strain evidence="9">DSM 44918</strain>
    </source>
</reference>
<evidence type="ECO:0000256" key="5">
    <source>
        <dbReference type="ARBA" id="ARBA00022777"/>
    </source>
</evidence>
<organism evidence="8 9">
    <name type="scientific">Streptomyces millisiae</name>
    <dbReference type="NCBI Taxonomy" id="3075542"/>
    <lineage>
        <taxon>Bacteria</taxon>
        <taxon>Bacillati</taxon>
        <taxon>Actinomycetota</taxon>
        <taxon>Actinomycetes</taxon>
        <taxon>Kitasatosporales</taxon>
        <taxon>Streptomycetaceae</taxon>
        <taxon>Streptomyces</taxon>
    </lineage>
</organism>
<name>A0ABU2LKG9_9ACTN</name>
<protein>
    <recommendedName>
        <fullName evidence="1">non-specific serine/threonine protein kinase</fullName>
        <ecNumber evidence="1">2.7.11.1</ecNumber>
    </recommendedName>
</protein>
<keyword evidence="9" id="KW-1185">Reference proteome</keyword>
<dbReference type="EMBL" id="JAVREM010000004">
    <property type="protein sequence ID" value="MDT0318081.1"/>
    <property type="molecule type" value="Genomic_DNA"/>
</dbReference>
<dbReference type="InterPro" id="IPR011009">
    <property type="entry name" value="Kinase-like_dom_sf"/>
</dbReference>
<sequence length="293" mass="32392">MATEIRIEDVTSSLESALSVSSLVPLAQGGQKYVFECKLEEFEAVAKVVMLPTGPDHFHVLERAQREVEILAAIDSPRVVSVLSEVVELEYAGAPFAAAWVEKRLDGTDMRFNLEEPWDSDRCARLLVHIGEALTAFHEQDVVHRDLSPANIRELSDGSFALMDPGLARHLAKSALTGLYQPGTPGHRSPEHVPGGDIQPVSDIFALGILAYRALTGALPIDPLGSEDEYFHRLRNFDCPAVEIMRPDMPGPMCAIINRCLQRQPARRFLDGGELLDELKLLPDFFGLHFLES</sequence>
<evidence type="ECO:0000259" key="7">
    <source>
        <dbReference type="PROSITE" id="PS50011"/>
    </source>
</evidence>
<accession>A0ABU2LKG9</accession>
<dbReference type="RefSeq" id="WP_311596494.1">
    <property type="nucleotide sequence ID" value="NZ_JAVREM010000004.1"/>
</dbReference>
<comment type="caution">
    <text evidence="8">The sequence shown here is derived from an EMBL/GenBank/DDBJ whole genome shotgun (WGS) entry which is preliminary data.</text>
</comment>
<dbReference type="PROSITE" id="PS50011">
    <property type="entry name" value="PROTEIN_KINASE_DOM"/>
    <property type="match status" value="1"/>
</dbReference>
<dbReference type="Gene3D" id="1.10.510.10">
    <property type="entry name" value="Transferase(Phosphotransferase) domain 1"/>
    <property type="match status" value="1"/>
</dbReference>
<keyword evidence="6" id="KW-0067">ATP-binding</keyword>
<proteinExistence type="predicted"/>
<dbReference type="GO" id="GO:0016301">
    <property type="term" value="F:kinase activity"/>
    <property type="evidence" value="ECO:0007669"/>
    <property type="project" value="UniProtKB-KW"/>
</dbReference>
<evidence type="ECO:0000313" key="9">
    <source>
        <dbReference type="Proteomes" id="UP001183420"/>
    </source>
</evidence>
<evidence type="ECO:0000256" key="3">
    <source>
        <dbReference type="ARBA" id="ARBA00022679"/>
    </source>
</evidence>
<evidence type="ECO:0000313" key="8">
    <source>
        <dbReference type="EMBL" id="MDT0318081.1"/>
    </source>
</evidence>
<keyword evidence="5 8" id="KW-0418">Kinase</keyword>
<evidence type="ECO:0000256" key="4">
    <source>
        <dbReference type="ARBA" id="ARBA00022741"/>
    </source>
</evidence>
<dbReference type="Proteomes" id="UP001183420">
    <property type="component" value="Unassembled WGS sequence"/>
</dbReference>
<gene>
    <name evidence="8" type="ORF">RNC47_06995</name>
</gene>
<evidence type="ECO:0000256" key="1">
    <source>
        <dbReference type="ARBA" id="ARBA00012513"/>
    </source>
</evidence>
<dbReference type="PANTHER" id="PTHR43289:SF6">
    <property type="entry name" value="SERINE_THREONINE-PROTEIN KINASE NEKL-3"/>
    <property type="match status" value="1"/>
</dbReference>
<keyword evidence="4" id="KW-0547">Nucleotide-binding</keyword>
<keyword evidence="2" id="KW-0723">Serine/threonine-protein kinase</keyword>
<feature type="domain" description="Protein kinase" evidence="7">
    <location>
        <begin position="20"/>
        <end position="286"/>
    </location>
</feature>
<evidence type="ECO:0000256" key="6">
    <source>
        <dbReference type="ARBA" id="ARBA00022840"/>
    </source>
</evidence>